<dbReference type="SMART" id="SM00352">
    <property type="entry name" value="POU"/>
    <property type="match status" value="1"/>
</dbReference>
<evidence type="ECO:0000256" key="2">
    <source>
        <dbReference type="ARBA" id="ARBA00023015"/>
    </source>
</evidence>
<evidence type="ECO:0000256" key="7">
    <source>
        <dbReference type="PROSITE-ProRule" id="PRU00108"/>
    </source>
</evidence>
<feature type="compositionally biased region" description="Polar residues" evidence="10">
    <location>
        <begin position="154"/>
        <end position="167"/>
    </location>
</feature>
<sequence length="555" mass="61486">MNSSVSTAFPSSKNSDQSSNYRTSANSSSISDYTRTQFSNFLHSNLFASSTSNEDKSGLSAEQPTYDELKNQFILNSYGAAVLRQPLTHSSNLPNQDGFDSTVAQFNGKQRPASMEFLQAFTKQEKRVDSPSDNFRDARNYDTSSEHISHLSRGMSQFYGNEENTLNSSERERRDESSTESSYAGAGRDSTTDLVPADLTKNCRREDDYCAYPQQGAPSSSYLNDALSSYQLYESSSGQASSINHMVKAAAALGYHPSSLYGPTGFYGNSSTRNPFQGYASFESKREDARRDWSSDSSFFEGSGFQSSSFFDPHVTLKSGSSGYSNNEFSQSFGNYMLPGMSKFSVTSQQDNSSNSVTSANNQSLLSGDASGALLCDTSMNNTGEVDFNPRELEAFAEKFKQRRIKLGVTQADVGKALGNLKIAGVGSLSQSTICRFESLTLSHNNMVALKPILQAWLEDAEREANMRMKTVAEMYDSDEERKRKRTSITDSEKRSLEAFFGIQPRPSSEKIAQIAEKLNLKKNVVRVWFCNQRQKQKRMKFSTLGLLGYHSPGI</sequence>
<dbReference type="InterPro" id="IPR001356">
    <property type="entry name" value="HD"/>
</dbReference>
<evidence type="ECO:0000256" key="8">
    <source>
        <dbReference type="RuleBase" id="RU000682"/>
    </source>
</evidence>
<dbReference type="PROSITE" id="PS00465">
    <property type="entry name" value="POU_2"/>
    <property type="match status" value="1"/>
</dbReference>
<evidence type="ECO:0000256" key="5">
    <source>
        <dbReference type="ARBA" id="ARBA00023163"/>
    </source>
</evidence>
<dbReference type="SUPFAM" id="SSF47413">
    <property type="entry name" value="lambda repressor-like DNA-binding domains"/>
    <property type="match status" value="1"/>
</dbReference>
<dbReference type="Proteomes" id="UP001626550">
    <property type="component" value="Unassembled WGS sequence"/>
</dbReference>
<evidence type="ECO:0000256" key="9">
    <source>
        <dbReference type="RuleBase" id="RU361194"/>
    </source>
</evidence>
<keyword evidence="5 9" id="KW-0804">Transcription</keyword>
<name>A0ABD2QJK2_9PLAT</name>
<dbReference type="PANTHER" id="PTHR11636:SF70">
    <property type="entry name" value="INHIBITORY POU PROTEIN"/>
    <property type="match status" value="1"/>
</dbReference>
<protein>
    <recommendedName>
        <fullName evidence="9">POU domain protein</fullName>
    </recommendedName>
</protein>
<dbReference type="PROSITE" id="PS50071">
    <property type="entry name" value="HOMEOBOX_2"/>
    <property type="match status" value="1"/>
</dbReference>
<dbReference type="CDD" id="cd00086">
    <property type="entry name" value="homeodomain"/>
    <property type="match status" value="1"/>
</dbReference>
<evidence type="ECO:0000256" key="4">
    <source>
        <dbReference type="ARBA" id="ARBA00023155"/>
    </source>
</evidence>
<feature type="domain" description="POU-specific" evidence="12">
    <location>
        <begin position="385"/>
        <end position="462"/>
    </location>
</feature>
<keyword evidence="2" id="KW-0805">Transcription regulation</keyword>
<comment type="similarity">
    <text evidence="9">Belongs to the POU transcription factor family.</text>
</comment>
<accession>A0ABD2QJK2</accession>
<evidence type="ECO:0000313" key="14">
    <source>
        <dbReference type="Proteomes" id="UP001626550"/>
    </source>
</evidence>
<evidence type="ECO:0000259" key="12">
    <source>
        <dbReference type="PROSITE" id="PS51179"/>
    </source>
</evidence>
<dbReference type="EMBL" id="JBJKFK010000107">
    <property type="protein sequence ID" value="KAL3319728.1"/>
    <property type="molecule type" value="Genomic_DNA"/>
</dbReference>
<dbReference type="PROSITE" id="PS51179">
    <property type="entry name" value="POU_3"/>
    <property type="match status" value="1"/>
</dbReference>
<dbReference type="PRINTS" id="PR00028">
    <property type="entry name" value="POUDOMAIN"/>
</dbReference>
<dbReference type="FunFam" id="1.10.260.40:FF:000007">
    <property type="entry name" value="POU domain protein"/>
    <property type="match status" value="1"/>
</dbReference>
<dbReference type="Gene3D" id="1.10.10.60">
    <property type="entry name" value="Homeodomain-like"/>
    <property type="match status" value="1"/>
</dbReference>
<evidence type="ECO:0000256" key="10">
    <source>
        <dbReference type="SAM" id="MobiDB-lite"/>
    </source>
</evidence>
<dbReference type="GO" id="GO:0003677">
    <property type="term" value="F:DNA binding"/>
    <property type="evidence" value="ECO:0007669"/>
    <property type="project" value="UniProtKB-UniRule"/>
</dbReference>
<proteinExistence type="inferred from homology"/>
<organism evidence="13 14">
    <name type="scientific">Cichlidogyrus casuarinus</name>
    <dbReference type="NCBI Taxonomy" id="1844966"/>
    <lineage>
        <taxon>Eukaryota</taxon>
        <taxon>Metazoa</taxon>
        <taxon>Spiralia</taxon>
        <taxon>Lophotrochozoa</taxon>
        <taxon>Platyhelminthes</taxon>
        <taxon>Monogenea</taxon>
        <taxon>Monopisthocotylea</taxon>
        <taxon>Dactylogyridea</taxon>
        <taxon>Ancyrocephalidae</taxon>
        <taxon>Cichlidogyrus</taxon>
    </lineage>
</organism>
<dbReference type="InterPro" id="IPR013847">
    <property type="entry name" value="POU"/>
</dbReference>
<comment type="caution">
    <text evidence="13">The sequence shown here is derived from an EMBL/GenBank/DDBJ whole genome shotgun (WGS) entry which is preliminary data.</text>
</comment>
<feature type="compositionally biased region" description="Basic and acidic residues" evidence="10">
    <location>
        <begin position="123"/>
        <end position="149"/>
    </location>
</feature>
<dbReference type="InterPro" id="IPR009057">
    <property type="entry name" value="Homeodomain-like_sf"/>
</dbReference>
<evidence type="ECO:0000256" key="3">
    <source>
        <dbReference type="ARBA" id="ARBA00023125"/>
    </source>
</evidence>
<dbReference type="Pfam" id="PF00157">
    <property type="entry name" value="Pou"/>
    <property type="match status" value="1"/>
</dbReference>
<keyword evidence="3 7" id="KW-0238">DNA-binding</keyword>
<gene>
    <name evidence="13" type="primary">POU4F3_1</name>
    <name evidence="13" type="ORF">Ciccas_001598</name>
</gene>
<feature type="domain" description="Homeobox" evidence="11">
    <location>
        <begin position="480"/>
        <end position="540"/>
    </location>
</feature>
<keyword evidence="6 7" id="KW-0539">Nucleus</keyword>
<dbReference type="GO" id="GO:0005634">
    <property type="term" value="C:nucleus"/>
    <property type="evidence" value="ECO:0007669"/>
    <property type="project" value="UniProtKB-SubCell"/>
</dbReference>
<comment type="subcellular location">
    <subcellularLocation>
        <location evidence="1 7 8">Nucleus</location>
    </subcellularLocation>
</comment>
<dbReference type="InterPro" id="IPR000327">
    <property type="entry name" value="POU_dom"/>
</dbReference>
<dbReference type="SUPFAM" id="SSF46689">
    <property type="entry name" value="Homeodomain-like"/>
    <property type="match status" value="1"/>
</dbReference>
<evidence type="ECO:0000256" key="6">
    <source>
        <dbReference type="ARBA" id="ARBA00023242"/>
    </source>
</evidence>
<reference evidence="13 14" key="1">
    <citation type="submission" date="2024-11" db="EMBL/GenBank/DDBJ databases">
        <title>Adaptive evolution of stress response genes in parasites aligns with host niche diversity.</title>
        <authorList>
            <person name="Hahn C."/>
            <person name="Resl P."/>
        </authorList>
    </citation>
    <scope>NUCLEOTIDE SEQUENCE [LARGE SCALE GENOMIC DNA]</scope>
    <source>
        <strain evidence="13">EGGRZ-B1_66</strain>
        <tissue evidence="13">Body</tissue>
    </source>
</reference>
<dbReference type="InterPro" id="IPR017970">
    <property type="entry name" value="Homeobox_CS"/>
</dbReference>
<feature type="compositionally biased region" description="Low complexity" evidence="10">
    <location>
        <begin position="18"/>
        <end position="30"/>
    </location>
</feature>
<feature type="region of interest" description="Disordered" evidence="10">
    <location>
        <begin position="1"/>
        <end position="30"/>
    </location>
</feature>
<dbReference type="AlphaFoldDB" id="A0ABD2QJK2"/>
<dbReference type="SMART" id="SM00389">
    <property type="entry name" value="HOX"/>
    <property type="match status" value="1"/>
</dbReference>
<keyword evidence="14" id="KW-1185">Reference proteome</keyword>
<feature type="DNA-binding region" description="Homeobox" evidence="7">
    <location>
        <begin position="482"/>
        <end position="541"/>
    </location>
</feature>
<feature type="region of interest" description="Disordered" evidence="10">
    <location>
        <begin position="123"/>
        <end position="197"/>
    </location>
</feature>
<dbReference type="InterPro" id="IPR050255">
    <property type="entry name" value="POU_domain_TF"/>
</dbReference>
<evidence type="ECO:0000256" key="1">
    <source>
        <dbReference type="ARBA" id="ARBA00004123"/>
    </source>
</evidence>
<dbReference type="Pfam" id="PF00046">
    <property type="entry name" value="Homeodomain"/>
    <property type="match status" value="1"/>
</dbReference>
<keyword evidence="4 7" id="KW-0371">Homeobox</keyword>
<evidence type="ECO:0000313" key="13">
    <source>
        <dbReference type="EMBL" id="KAL3319728.1"/>
    </source>
</evidence>
<dbReference type="InterPro" id="IPR010982">
    <property type="entry name" value="Lambda_DNA-bd_dom_sf"/>
</dbReference>
<dbReference type="PROSITE" id="PS00027">
    <property type="entry name" value="HOMEOBOX_1"/>
    <property type="match status" value="1"/>
</dbReference>
<evidence type="ECO:0000259" key="11">
    <source>
        <dbReference type="PROSITE" id="PS50071"/>
    </source>
</evidence>
<feature type="compositionally biased region" description="Polar residues" evidence="10">
    <location>
        <begin position="1"/>
        <end position="17"/>
    </location>
</feature>
<dbReference type="PROSITE" id="PS00035">
    <property type="entry name" value="POU_1"/>
    <property type="match status" value="1"/>
</dbReference>
<dbReference type="PANTHER" id="PTHR11636">
    <property type="entry name" value="POU DOMAIN"/>
    <property type="match status" value="1"/>
</dbReference>
<dbReference type="Gene3D" id="1.10.260.40">
    <property type="entry name" value="lambda repressor-like DNA-binding domains"/>
    <property type="match status" value="1"/>
</dbReference>